<dbReference type="Proteomes" id="UP000515158">
    <property type="component" value="Unplaced"/>
</dbReference>
<evidence type="ECO:0000256" key="1">
    <source>
        <dbReference type="ARBA" id="ARBA00007698"/>
    </source>
</evidence>
<gene>
    <name evidence="5" type="primary">LOC117653994</name>
</gene>
<accession>A0A6P9ACS5</accession>
<dbReference type="GO" id="GO:0019843">
    <property type="term" value="F:rRNA binding"/>
    <property type="evidence" value="ECO:0007669"/>
    <property type="project" value="InterPro"/>
</dbReference>
<sequence length="157" mass="18301">MVFWGSSLFFKFNPNRIYQPGPSKFWRRRRILRMSAHHFGRRRNCYRLALRSVQKALVYSTKARKLRCNDLLKLNGQRLASASEELGTNIRVLRMGLHHANVCLDNHMLADLSIWEPRTFQALSNFAWNNYTSQGLGDIHDLGSPPEGVILRGYKRQ</sequence>
<keyword evidence="2 5" id="KW-0689">Ribosomal protein</keyword>
<dbReference type="GO" id="GO:1990904">
    <property type="term" value="C:ribonucleoprotein complex"/>
    <property type="evidence" value="ECO:0007669"/>
    <property type="project" value="UniProtKB-KW"/>
</dbReference>
<dbReference type="CTD" id="55052"/>
<evidence type="ECO:0000313" key="4">
    <source>
        <dbReference type="Proteomes" id="UP000515158"/>
    </source>
</evidence>
<evidence type="ECO:0000256" key="3">
    <source>
        <dbReference type="ARBA" id="ARBA00023274"/>
    </source>
</evidence>
<dbReference type="Gene3D" id="1.10.1900.20">
    <property type="entry name" value="Ribosomal protein L20"/>
    <property type="match status" value="1"/>
</dbReference>
<proteinExistence type="inferred from homology"/>
<dbReference type="FunCoup" id="A0A6P9ACS5">
    <property type="interactions" value="464"/>
</dbReference>
<dbReference type="KEGG" id="tpal:117653994"/>
<dbReference type="Pfam" id="PF00453">
    <property type="entry name" value="Ribosomal_L20"/>
    <property type="match status" value="1"/>
</dbReference>
<dbReference type="GO" id="GO:0003735">
    <property type="term" value="F:structural constituent of ribosome"/>
    <property type="evidence" value="ECO:0007669"/>
    <property type="project" value="InterPro"/>
</dbReference>
<name>A0A6P9ACS5_THRPL</name>
<dbReference type="InterPro" id="IPR005813">
    <property type="entry name" value="Ribosomal_bL20"/>
</dbReference>
<reference evidence="5" key="1">
    <citation type="submission" date="2025-08" db="UniProtKB">
        <authorList>
            <consortium name="RefSeq"/>
        </authorList>
    </citation>
    <scope>IDENTIFICATION</scope>
    <source>
        <tissue evidence="5">Total insect</tissue>
    </source>
</reference>
<organism evidence="5">
    <name type="scientific">Thrips palmi</name>
    <name type="common">Melon thrips</name>
    <dbReference type="NCBI Taxonomy" id="161013"/>
    <lineage>
        <taxon>Eukaryota</taxon>
        <taxon>Metazoa</taxon>
        <taxon>Ecdysozoa</taxon>
        <taxon>Arthropoda</taxon>
        <taxon>Hexapoda</taxon>
        <taxon>Insecta</taxon>
        <taxon>Pterygota</taxon>
        <taxon>Neoptera</taxon>
        <taxon>Paraneoptera</taxon>
        <taxon>Thysanoptera</taxon>
        <taxon>Terebrantia</taxon>
        <taxon>Thripoidea</taxon>
        <taxon>Thripidae</taxon>
        <taxon>Thrips</taxon>
    </lineage>
</organism>
<keyword evidence="4" id="KW-1185">Reference proteome</keyword>
<dbReference type="GO" id="GO:0005840">
    <property type="term" value="C:ribosome"/>
    <property type="evidence" value="ECO:0007669"/>
    <property type="project" value="UniProtKB-KW"/>
</dbReference>
<dbReference type="GeneID" id="117653994"/>
<dbReference type="PRINTS" id="PR00062">
    <property type="entry name" value="RIBOSOMALL20"/>
</dbReference>
<dbReference type="Gene3D" id="6.10.160.10">
    <property type="match status" value="1"/>
</dbReference>
<evidence type="ECO:0000313" key="5">
    <source>
        <dbReference type="RefSeq" id="XP_034256003.1"/>
    </source>
</evidence>
<dbReference type="RefSeq" id="XP_034256003.1">
    <property type="nucleotide sequence ID" value="XM_034400112.1"/>
</dbReference>
<dbReference type="OrthoDB" id="10251781at2759"/>
<evidence type="ECO:0000256" key="2">
    <source>
        <dbReference type="ARBA" id="ARBA00022980"/>
    </source>
</evidence>
<dbReference type="GO" id="GO:0006412">
    <property type="term" value="P:translation"/>
    <property type="evidence" value="ECO:0007669"/>
    <property type="project" value="InterPro"/>
</dbReference>
<protein>
    <submittedName>
        <fullName evidence="5">39S ribosomal protein L20, mitochondrial</fullName>
    </submittedName>
</protein>
<dbReference type="InParanoid" id="A0A6P9ACS5"/>
<keyword evidence="3" id="KW-0687">Ribonucleoprotein</keyword>
<dbReference type="InterPro" id="IPR035566">
    <property type="entry name" value="Ribosomal_protein_bL20_C"/>
</dbReference>
<comment type="similarity">
    <text evidence="1">Belongs to the bacterial ribosomal protein bL20 family.</text>
</comment>
<dbReference type="PANTHER" id="PTHR10986">
    <property type="entry name" value="39S RIBOSOMAL PROTEIN L20"/>
    <property type="match status" value="1"/>
</dbReference>
<dbReference type="SUPFAM" id="SSF74731">
    <property type="entry name" value="Ribosomal protein L20"/>
    <property type="match status" value="1"/>
</dbReference>
<dbReference type="AlphaFoldDB" id="A0A6P9ACS5"/>